<keyword evidence="5" id="KW-0460">Magnesium</keyword>
<dbReference type="CDD" id="cd05401">
    <property type="entry name" value="NT_GlnE_GlnD_like"/>
    <property type="match status" value="2"/>
</dbReference>
<dbReference type="GO" id="GO:0000820">
    <property type="term" value="P:regulation of glutamine family amino acid metabolic process"/>
    <property type="evidence" value="ECO:0007669"/>
    <property type="project" value="TreeGrafter"/>
</dbReference>
<gene>
    <name evidence="10" type="ORF">AEAE_0466</name>
</gene>
<name>A0A261FA58_9BIFI</name>
<dbReference type="RefSeq" id="WP_094689559.1">
    <property type="nucleotide sequence ID" value="NZ_JACBYZ010000001.1"/>
</dbReference>
<dbReference type="InterPro" id="IPR023057">
    <property type="entry name" value="GlnE"/>
</dbReference>
<dbReference type="GO" id="GO:0005524">
    <property type="term" value="F:ATP binding"/>
    <property type="evidence" value="ECO:0007669"/>
    <property type="project" value="UniProtKB-KW"/>
</dbReference>
<dbReference type="Gene3D" id="3.30.460.10">
    <property type="entry name" value="Beta Polymerase, domain 2"/>
    <property type="match status" value="2"/>
</dbReference>
<dbReference type="EMBL" id="MWWU01000002">
    <property type="protein sequence ID" value="OZG55978.1"/>
    <property type="molecule type" value="Genomic_DNA"/>
</dbReference>
<dbReference type="OrthoDB" id="9759366at2"/>
<keyword evidence="3" id="KW-0547">Nucleotide-binding</keyword>
<dbReference type="Pfam" id="PF08335">
    <property type="entry name" value="GlnD_UR_UTase"/>
    <property type="match status" value="2"/>
</dbReference>
<evidence type="ECO:0000313" key="10">
    <source>
        <dbReference type="EMBL" id="OZG55978.1"/>
    </source>
</evidence>
<dbReference type="GO" id="GO:0005829">
    <property type="term" value="C:cytosol"/>
    <property type="evidence" value="ECO:0007669"/>
    <property type="project" value="TreeGrafter"/>
</dbReference>
<dbReference type="Gene3D" id="1.20.120.330">
    <property type="entry name" value="Nucleotidyltransferases domain 2"/>
    <property type="match status" value="2"/>
</dbReference>
<dbReference type="InterPro" id="IPR005190">
    <property type="entry name" value="GlnE_rpt_dom"/>
</dbReference>
<proteinExistence type="predicted"/>
<feature type="domain" description="PII-uridylyltransferase/Glutamine-synthetase adenylyltransferase" evidence="9">
    <location>
        <begin position="404"/>
        <end position="561"/>
    </location>
</feature>
<dbReference type="PANTHER" id="PTHR30621:SF0">
    <property type="entry name" value="BIFUNCTIONAL GLUTAMINE SYNTHETASE ADENYLYLTRANSFERASE_ADENYLYL-REMOVING ENZYME"/>
    <property type="match status" value="1"/>
</dbReference>
<dbReference type="AlphaFoldDB" id="A0A261FA58"/>
<reference evidence="10 11" key="1">
    <citation type="journal article" date="2017" name="BMC Genomics">
        <title>Comparative genomic and phylogenomic analyses of the Bifidobacteriaceae family.</title>
        <authorList>
            <person name="Lugli G.A."/>
            <person name="Milani C."/>
            <person name="Turroni F."/>
            <person name="Duranti S."/>
            <person name="Mancabelli L."/>
            <person name="Mangifesta M."/>
            <person name="Ferrario C."/>
            <person name="Modesto M."/>
            <person name="Mattarelli P."/>
            <person name="Jiri K."/>
            <person name="van Sinderen D."/>
            <person name="Ventura M."/>
        </authorList>
    </citation>
    <scope>NUCLEOTIDE SEQUENCE [LARGE SCALE GENOMIC DNA]</scope>
    <source>
        <strain evidence="10 11">LMG 21773</strain>
    </source>
</reference>
<feature type="domain" description="Glutamate-ammonia ligase adenylyltransferase repeated" evidence="8">
    <location>
        <begin position="120"/>
        <end position="384"/>
    </location>
</feature>
<evidence type="ECO:0000256" key="7">
    <source>
        <dbReference type="SAM" id="MobiDB-lite"/>
    </source>
</evidence>
<accession>A0A261FA58</accession>
<evidence type="ECO:0000313" key="11">
    <source>
        <dbReference type="Proteomes" id="UP000228976"/>
    </source>
</evidence>
<dbReference type="NCBIfam" id="NF010707">
    <property type="entry name" value="PRK14109.1"/>
    <property type="match status" value="1"/>
</dbReference>
<keyword evidence="11" id="KW-1185">Reference proteome</keyword>
<comment type="caution">
    <text evidence="10">The sequence shown here is derived from an EMBL/GenBank/DDBJ whole genome shotgun (WGS) entry which is preliminary data.</text>
</comment>
<feature type="domain" description="Glutamate-ammonia ligase adenylyltransferase repeated" evidence="8">
    <location>
        <begin position="668"/>
        <end position="899"/>
    </location>
</feature>
<dbReference type="PANTHER" id="PTHR30621">
    <property type="entry name" value="GLUTAMINE SYNTHETASE ADENYLYLTRANSFERASE"/>
    <property type="match status" value="1"/>
</dbReference>
<evidence type="ECO:0000259" key="8">
    <source>
        <dbReference type="Pfam" id="PF03710"/>
    </source>
</evidence>
<evidence type="ECO:0000256" key="3">
    <source>
        <dbReference type="ARBA" id="ARBA00022741"/>
    </source>
</evidence>
<keyword evidence="1 10" id="KW-0808">Transferase</keyword>
<keyword evidence="4" id="KW-0067">ATP-binding</keyword>
<dbReference type="SUPFAM" id="SSF81593">
    <property type="entry name" value="Nucleotidyltransferase substrate binding subunit/domain"/>
    <property type="match status" value="2"/>
</dbReference>
<dbReference type="SUPFAM" id="SSF81301">
    <property type="entry name" value="Nucleotidyltransferase"/>
    <property type="match status" value="2"/>
</dbReference>
<feature type="domain" description="PII-uridylyltransferase/Glutamine-synthetase adenylyltransferase" evidence="9">
    <location>
        <begin position="925"/>
        <end position="1066"/>
    </location>
</feature>
<protein>
    <submittedName>
        <fullName evidence="10">Glutamine-synthetase adenylyltransferase</fullName>
    </submittedName>
</protein>
<evidence type="ECO:0000256" key="4">
    <source>
        <dbReference type="ARBA" id="ARBA00022840"/>
    </source>
</evidence>
<evidence type="ECO:0000259" key="9">
    <source>
        <dbReference type="Pfam" id="PF08335"/>
    </source>
</evidence>
<keyword evidence="6" id="KW-0511">Multifunctional enzyme</keyword>
<organism evidence="10 11">
    <name type="scientific">Aeriscardovia aeriphila</name>
    <dbReference type="NCBI Taxonomy" id="218139"/>
    <lineage>
        <taxon>Bacteria</taxon>
        <taxon>Bacillati</taxon>
        <taxon>Actinomycetota</taxon>
        <taxon>Actinomycetes</taxon>
        <taxon>Bifidobacteriales</taxon>
        <taxon>Bifidobacteriaceae</taxon>
        <taxon>Aeriscardovia</taxon>
    </lineage>
</organism>
<dbReference type="GO" id="GO:0008882">
    <property type="term" value="F:[glutamate-ammonia-ligase] adenylyltransferase activity"/>
    <property type="evidence" value="ECO:0007669"/>
    <property type="project" value="InterPro"/>
</dbReference>
<evidence type="ECO:0000256" key="2">
    <source>
        <dbReference type="ARBA" id="ARBA00022695"/>
    </source>
</evidence>
<dbReference type="Proteomes" id="UP000228976">
    <property type="component" value="Unassembled WGS sequence"/>
</dbReference>
<feature type="compositionally biased region" description="Low complexity" evidence="7">
    <location>
        <begin position="88"/>
        <end position="105"/>
    </location>
</feature>
<sequence length="1074" mass="118965">MEESALHLAERARLTPAHRFARLGLASLTSLGLSARPQQEQEGFLQALFSAVTLSADPDTAMVAYSRLADLWGDKTVAPAVSDEPLEQADQSQQSDQSNQPAQPQRVLPLPSSDTAFVSLIRVLGASRQMGMLMNSRADLIQAAMRRQCCSWNQEQRHDAMGAAMNAAVKAASTVSAVPSSSAATSQPEQLLAIKLSAMRREYYRQLASVMAWDLENDPLSIQPQVSAALSSLASAAIESAYELAISTTPQAEHVKFVVVAMGKLGAQELNYVSDCDLVFVCDPACDQAPTSATLGAEQVRAIGTTIAQKIQKFCSQTLPNVNEPALWDIDTALRPEGKDGPLVRTLEAFDTYYSKWAQNWEFQALLKARPIGGDNTLAEQFTQMATHYVWSAAARPNFVYECRAMRERVESLIPLHLKDREIKLGKGGLRDVEFTVQMLQLVHGRSDESLRCTATLDALKALVAGGYVGKKPGAKLDECYRFERVLEHRQQMWELKRTHLFPDLGEQGNGGLDSARQISVAKMGANAQLRRLARELSLLPDELVRRFDQTRRQVRRLHEEIYFRPLLPLLAEWSEDDLSLTTQAARQRYASIGFADPDVAMKRVARLTQGFSRAARINRIIFPSLLAHLGEGQDPDMGLLALERIEERFPEGSRYLGLLRDSSQAAQRLCWIVSNSRFLGDLLAKSVESVSWLALDADLQARTRESLDVQCLAQELRFGDDMPGFAQSLRALYRQEVERLALGWVVQVVSASQLRKGLTALLEAVIASAWRWTAKAHPAPGVSAILLGLGRFGGQETAFSSDADLMCVYEAQEGVDPELARSVTLARINDLTQIISAPMGSERGIDLDFDLRPEGKNGPLVRSFDSVAAYYSQWAQTWEFQALLRARFVAGEPDLGTKIISTIINPVRYPQSGLTSSQVSEIQRMKARVEAERLPRAMSRQRALKLGWGGLSDVEWLVQTVQLQHAGEFENLRTTSTLDALDAAQTDNLISAEDAQILRAAWSMVADARNAAYLWQGRAERADQLPDDEYSLGAMAACMGLGAHRGEWFENEILALMRRARHVFDSNFYSEQH</sequence>
<feature type="region of interest" description="Disordered" evidence="7">
    <location>
        <begin position="84"/>
        <end position="110"/>
    </location>
</feature>
<dbReference type="Pfam" id="PF03710">
    <property type="entry name" value="GlnE"/>
    <property type="match status" value="2"/>
</dbReference>
<dbReference type="InterPro" id="IPR013546">
    <property type="entry name" value="PII_UdlTrfase/GS_AdlTrfase"/>
</dbReference>
<keyword evidence="2 10" id="KW-0548">Nucleotidyltransferase</keyword>
<evidence type="ECO:0000256" key="6">
    <source>
        <dbReference type="ARBA" id="ARBA00023268"/>
    </source>
</evidence>
<evidence type="ECO:0000256" key="5">
    <source>
        <dbReference type="ARBA" id="ARBA00022842"/>
    </source>
</evidence>
<evidence type="ECO:0000256" key="1">
    <source>
        <dbReference type="ARBA" id="ARBA00022679"/>
    </source>
</evidence>
<dbReference type="InterPro" id="IPR043519">
    <property type="entry name" value="NT_sf"/>
</dbReference>